<reference evidence="1" key="2">
    <citation type="submission" date="2020-09" db="EMBL/GenBank/DDBJ databases">
        <authorList>
            <person name="Sun Q."/>
            <person name="Zhou Y."/>
        </authorList>
    </citation>
    <scope>NUCLEOTIDE SEQUENCE</scope>
    <source>
        <strain evidence="1">CGMCC 1.12408</strain>
    </source>
</reference>
<proteinExistence type="predicted"/>
<dbReference type="Proteomes" id="UP000613512">
    <property type="component" value="Unassembled WGS sequence"/>
</dbReference>
<gene>
    <name evidence="1" type="ORF">GCM10008025_24130</name>
</gene>
<comment type="caution">
    <text evidence="1">The sequence shown here is derived from an EMBL/GenBank/DDBJ whole genome shotgun (WGS) entry which is preliminary data.</text>
</comment>
<keyword evidence="2" id="KW-1185">Reference proteome</keyword>
<accession>A0A916S186</accession>
<dbReference type="EMBL" id="BMEY01000011">
    <property type="protein sequence ID" value="GGA79881.1"/>
    <property type="molecule type" value="Genomic_DNA"/>
</dbReference>
<evidence type="ECO:0000313" key="2">
    <source>
        <dbReference type="Proteomes" id="UP000613512"/>
    </source>
</evidence>
<organism evidence="1 2">
    <name type="scientific">Ornithinibacillus halotolerans</name>
    <dbReference type="NCBI Taxonomy" id="1274357"/>
    <lineage>
        <taxon>Bacteria</taxon>
        <taxon>Bacillati</taxon>
        <taxon>Bacillota</taxon>
        <taxon>Bacilli</taxon>
        <taxon>Bacillales</taxon>
        <taxon>Bacillaceae</taxon>
        <taxon>Ornithinibacillus</taxon>
    </lineage>
</organism>
<dbReference type="AlphaFoldDB" id="A0A916S186"/>
<sequence length="40" mass="4573">MIEFIGIIAIVFVLLGIEGQLKKGNKQNEELIELLKEMKE</sequence>
<name>A0A916S186_9BACI</name>
<dbReference type="RefSeq" id="WP_268237924.1">
    <property type="nucleotide sequence ID" value="NZ_BMEY01000011.1"/>
</dbReference>
<evidence type="ECO:0000313" key="1">
    <source>
        <dbReference type="EMBL" id="GGA79881.1"/>
    </source>
</evidence>
<reference evidence="1" key="1">
    <citation type="journal article" date="2014" name="Int. J. Syst. Evol. Microbiol.">
        <title>Complete genome sequence of Corynebacterium casei LMG S-19264T (=DSM 44701T), isolated from a smear-ripened cheese.</title>
        <authorList>
            <consortium name="US DOE Joint Genome Institute (JGI-PGF)"/>
            <person name="Walter F."/>
            <person name="Albersmeier A."/>
            <person name="Kalinowski J."/>
            <person name="Ruckert C."/>
        </authorList>
    </citation>
    <scope>NUCLEOTIDE SEQUENCE</scope>
    <source>
        <strain evidence="1">CGMCC 1.12408</strain>
    </source>
</reference>
<protein>
    <submittedName>
        <fullName evidence="1">Uncharacterized protein</fullName>
    </submittedName>
</protein>